<evidence type="ECO:0000313" key="13">
    <source>
        <dbReference type="Proteomes" id="UP000110724"/>
    </source>
</evidence>
<dbReference type="EMBL" id="KJ452213">
    <property type="protein sequence ID" value="AIL23486.1"/>
    <property type="molecule type" value="Genomic_DNA"/>
</dbReference>
<dbReference type="GO" id="GO:0039593">
    <property type="term" value="P:symbiont-mediated perturbation of host exit from mitosis"/>
    <property type="evidence" value="ECO:0007669"/>
    <property type="project" value="UniProtKB-KW"/>
</dbReference>
<keyword evidence="8" id="KW-0945">Host-virus interaction</keyword>
<dbReference type="InterPro" id="IPR006858">
    <property type="entry name" value="CAV_VP3"/>
</dbReference>
<accession>A0A077CXC8</accession>
<evidence type="ECO:0000313" key="12">
    <source>
        <dbReference type="EMBL" id="AIL23486.1"/>
    </source>
</evidence>
<comment type="similarity">
    <text evidence="2">Belongs to the gyrovirus apoptin family.</text>
</comment>
<organism evidence="12 13">
    <name type="scientific">Avian gyrovirus 2</name>
    <dbReference type="NCBI Taxonomy" id="1002273"/>
    <lineage>
        <taxon>Viruses</taxon>
        <taxon>Monodnaviria</taxon>
        <taxon>Shotokuvirae</taxon>
        <taxon>Commensaviricota</taxon>
        <taxon>Cardeaviricetes</taxon>
        <taxon>Sanitavirales</taxon>
        <taxon>Anelloviridae</taxon>
        <taxon>Gyrovirus</taxon>
        <taxon>Gyrovirus galga1</taxon>
    </lineage>
</organism>
<evidence type="ECO:0000256" key="7">
    <source>
        <dbReference type="ARBA" id="ARBA00022562"/>
    </source>
</evidence>
<evidence type="ECO:0000256" key="9">
    <source>
        <dbReference type="ARBA" id="ARBA00022703"/>
    </source>
</evidence>
<protein>
    <recommendedName>
        <fullName evidence="3">Apoptin</fullName>
    </recommendedName>
</protein>
<proteinExistence type="inferred from homology"/>
<evidence type="ECO:0000256" key="8">
    <source>
        <dbReference type="ARBA" id="ARBA00022581"/>
    </source>
</evidence>
<evidence type="ECO:0000256" key="2">
    <source>
        <dbReference type="ARBA" id="ARBA00007969"/>
    </source>
</evidence>
<keyword evidence="4" id="KW-1098">Inhibition of host mitotic exit by virus</keyword>
<name>A0A077CXC8_9VIRU</name>
<dbReference type="GO" id="GO:0052151">
    <property type="term" value="P:symbiont-mediated activation of host apoptosis"/>
    <property type="evidence" value="ECO:0007669"/>
    <property type="project" value="InterPro"/>
</dbReference>
<evidence type="ECO:0000256" key="6">
    <source>
        <dbReference type="ARBA" id="ARBA00022518"/>
    </source>
</evidence>
<evidence type="ECO:0000256" key="3">
    <source>
        <dbReference type="ARBA" id="ARBA00018720"/>
    </source>
</evidence>
<comment type="function">
    <text evidence="10">May act as transcriptional regulator. Induces apoptosis in infected cells. Element of infectious replication cycle.</text>
</comment>
<feature type="region of interest" description="Disordered" evidence="11">
    <location>
        <begin position="1"/>
        <end position="33"/>
    </location>
</feature>
<evidence type="ECO:0000256" key="5">
    <source>
        <dbReference type="ARBA" id="ARBA00022504"/>
    </source>
</evidence>
<evidence type="ECO:0000256" key="11">
    <source>
        <dbReference type="SAM" id="MobiDB-lite"/>
    </source>
</evidence>
<evidence type="ECO:0000256" key="1">
    <source>
        <dbReference type="ARBA" id="ARBA00004147"/>
    </source>
</evidence>
<comment type="subcellular location">
    <subcellularLocation>
        <location evidence="1">Host nucleus</location>
    </subcellularLocation>
</comment>
<feature type="compositionally biased region" description="Low complexity" evidence="11">
    <location>
        <begin position="24"/>
        <end position="33"/>
    </location>
</feature>
<dbReference type="GO" id="GO:0042025">
    <property type="term" value="C:host cell nucleus"/>
    <property type="evidence" value="ECO:0007669"/>
    <property type="project" value="UniProtKB-SubCell"/>
</dbReference>
<keyword evidence="5" id="KW-1121">Modulation of host cell cycle by virus</keyword>
<keyword evidence="7" id="KW-1048">Host nucleus</keyword>
<dbReference type="Proteomes" id="UP000110724">
    <property type="component" value="Genome"/>
</dbReference>
<evidence type="ECO:0000256" key="10">
    <source>
        <dbReference type="ARBA" id="ARBA00025600"/>
    </source>
</evidence>
<keyword evidence="9" id="KW-0053">Apoptosis</keyword>
<evidence type="ECO:0000256" key="4">
    <source>
        <dbReference type="ARBA" id="ARBA00022444"/>
    </source>
</evidence>
<keyword evidence="6" id="KW-0244">Early protein</keyword>
<reference evidence="12 13" key="1">
    <citation type="journal article" date="2014" name="Arch. Virol.">
        <title>Molecular detection and characterization of human gyroviruses identified in the ferret fecal virome.</title>
        <authorList>
            <person name="Feher E."/>
            <person name="Pazar P."/>
            <person name="Kovacs E."/>
            <person name="Farkas S.L."/>
            <person name="Lengyel G."/>
            <person name="Jakab F."/>
            <person name="Martella V."/>
            <person name="Banyai K."/>
        </authorList>
    </citation>
    <scope>NUCLEOTIDE SEQUENCE [LARGE SCALE GENOMIC DNA]</scope>
    <source>
        <strain evidence="12">G17</strain>
    </source>
</reference>
<sequence>MQTPRSHRQATTTRSELLTAYEHPTSSSPPAETTSIEIQIGIGSTIITLSLPGYASVRVLTTRSAPADDGGVTGSRRLVDLSHRKPRRTSSPEIYVGFAAKEKRQKENLITLREEGPPIRKRLRV</sequence>
<dbReference type="Pfam" id="PF04771">
    <property type="entry name" value="CAV_VP3"/>
    <property type="match status" value="1"/>
</dbReference>